<dbReference type="OMA" id="TEMNTNM"/>
<dbReference type="GeneID" id="9822442"/>
<dbReference type="AlphaFoldDB" id="E3LDW4"/>
<gene>
    <name evidence="1" type="ORF">CRE_00701</name>
</gene>
<dbReference type="OrthoDB" id="5837527at2759"/>
<dbReference type="EMBL" id="DS268407">
    <property type="protein sequence ID" value="EFO82752.1"/>
    <property type="molecule type" value="Genomic_DNA"/>
</dbReference>
<name>E3LDW4_CAERE</name>
<dbReference type="CTD" id="9822442"/>
<dbReference type="KEGG" id="crq:GCK72_024460"/>
<dbReference type="eggNOG" id="ENOG502TITY">
    <property type="taxonomic scope" value="Eukaryota"/>
</dbReference>
<dbReference type="HOGENOM" id="CLU_154075_0_0_1"/>
<proteinExistence type="predicted"/>
<dbReference type="RefSeq" id="XP_003118154.2">
    <property type="nucleotide sequence ID" value="XM_003118106.2"/>
</dbReference>
<keyword evidence="2" id="KW-1185">Reference proteome</keyword>
<evidence type="ECO:0000313" key="1">
    <source>
        <dbReference type="EMBL" id="EFO82752.1"/>
    </source>
</evidence>
<dbReference type="FunCoup" id="E3LDW4">
    <property type="interactions" value="1136"/>
</dbReference>
<reference evidence="1" key="1">
    <citation type="submission" date="2007-07" db="EMBL/GenBank/DDBJ databases">
        <title>PCAP assembly of the Caenorhabditis remanei genome.</title>
        <authorList>
            <consortium name="The Caenorhabditis remanei Sequencing Consortium"/>
            <person name="Wilson R.K."/>
        </authorList>
    </citation>
    <scope>NUCLEOTIDE SEQUENCE [LARGE SCALE GENOMIC DNA]</scope>
    <source>
        <strain evidence="1">PB4641</strain>
    </source>
</reference>
<protein>
    <submittedName>
        <fullName evidence="1">Uncharacterized protein</fullName>
    </submittedName>
</protein>
<organism evidence="2">
    <name type="scientific">Caenorhabditis remanei</name>
    <name type="common">Caenorhabditis vulgaris</name>
    <dbReference type="NCBI Taxonomy" id="31234"/>
    <lineage>
        <taxon>Eukaryota</taxon>
        <taxon>Metazoa</taxon>
        <taxon>Ecdysozoa</taxon>
        <taxon>Nematoda</taxon>
        <taxon>Chromadorea</taxon>
        <taxon>Rhabditida</taxon>
        <taxon>Rhabditina</taxon>
        <taxon>Rhabditomorpha</taxon>
        <taxon>Rhabditoidea</taxon>
        <taxon>Rhabditidae</taxon>
        <taxon>Peloderinae</taxon>
        <taxon>Caenorhabditis</taxon>
    </lineage>
</organism>
<dbReference type="Proteomes" id="UP000008281">
    <property type="component" value="Unassembled WGS sequence"/>
</dbReference>
<accession>E3LDW4</accession>
<evidence type="ECO:0000313" key="2">
    <source>
        <dbReference type="Proteomes" id="UP000008281"/>
    </source>
</evidence>
<sequence length="120" mass="13777">MQVPEHLTEEHKKTLSDVKSFGELVKTFSEKLGGSPKEQRSSPLILFIKNYLRYYSTTLIDQVIDLEFRNSFSLFEKSSKNLMSAFEKLNASYTSIFQEEQIASYATSALQKIMNETTGF</sequence>